<accession>A0A0G4L506</accession>
<proteinExistence type="predicted"/>
<dbReference type="GO" id="GO:0008298">
    <property type="term" value="P:intracellular mRNA localization"/>
    <property type="evidence" value="ECO:0007669"/>
    <property type="project" value="TreeGrafter"/>
</dbReference>
<evidence type="ECO:0000256" key="1">
    <source>
        <dbReference type="SAM" id="Coils"/>
    </source>
</evidence>
<keyword evidence="1" id="KW-0175">Coiled coil</keyword>
<feature type="non-terminal residue" evidence="3">
    <location>
        <position position="231"/>
    </location>
</feature>
<organism evidence="3 4">
    <name type="scientific">Verticillium longisporum</name>
    <name type="common">Verticillium dahliae var. longisporum</name>
    <dbReference type="NCBI Taxonomy" id="100787"/>
    <lineage>
        <taxon>Eukaryota</taxon>
        <taxon>Fungi</taxon>
        <taxon>Dikarya</taxon>
        <taxon>Ascomycota</taxon>
        <taxon>Pezizomycotina</taxon>
        <taxon>Sordariomycetes</taxon>
        <taxon>Hypocreomycetidae</taxon>
        <taxon>Glomerellales</taxon>
        <taxon>Plectosphaerellaceae</taxon>
        <taxon>Verticillium</taxon>
    </lineage>
</organism>
<dbReference type="GO" id="GO:0003729">
    <property type="term" value="F:mRNA binding"/>
    <property type="evidence" value="ECO:0007669"/>
    <property type="project" value="TreeGrafter"/>
</dbReference>
<dbReference type="GO" id="GO:0042175">
    <property type="term" value="C:nuclear outer membrane-endoplasmic reticulum membrane network"/>
    <property type="evidence" value="ECO:0007669"/>
    <property type="project" value="TreeGrafter"/>
</dbReference>
<dbReference type="AlphaFoldDB" id="A0A0G4L506"/>
<sequence>MKIVDEKKALAEISSLKKTRKNFSQFEDGQKQIDDLKAKIKEIKDSMDDPEARAMSDQYTKIQTELDALKAESDEAYKGLSSLRDERTRLQAEQQDKFQVIRKIKDDYWQQKKAAQAYEREARNKARERRQAENERYHLERKKADAERLLAEASDPAYLEEIRRAQGLLRYLDPAAAQEEKAPLLADRGLGAQADRKVDDAGIKGTKILSKKDREEDFFPATKKGKKGKKG</sequence>
<feature type="compositionally biased region" description="Basic and acidic residues" evidence="2">
    <location>
        <begin position="118"/>
        <end position="139"/>
    </location>
</feature>
<evidence type="ECO:0000313" key="3">
    <source>
        <dbReference type="EMBL" id="CRK16800.1"/>
    </source>
</evidence>
<reference evidence="3 4" key="1">
    <citation type="submission" date="2015-05" db="EMBL/GenBank/DDBJ databases">
        <authorList>
            <person name="Wang D.B."/>
            <person name="Wang M."/>
        </authorList>
    </citation>
    <scope>NUCLEOTIDE SEQUENCE [LARGE SCALE GENOMIC DNA]</scope>
    <source>
        <strain evidence="3">VL1</strain>
    </source>
</reference>
<dbReference type="InterPro" id="IPR039604">
    <property type="entry name" value="Bfr1"/>
</dbReference>
<feature type="region of interest" description="Disordered" evidence="2">
    <location>
        <begin position="212"/>
        <end position="231"/>
    </location>
</feature>
<protein>
    <submittedName>
        <fullName evidence="3">Uncharacterized protein</fullName>
    </submittedName>
</protein>
<dbReference type="GO" id="GO:0005783">
    <property type="term" value="C:endoplasmic reticulum"/>
    <property type="evidence" value="ECO:0007669"/>
    <property type="project" value="TreeGrafter"/>
</dbReference>
<dbReference type="PANTHER" id="PTHR31027:SF2">
    <property type="entry name" value="LEBERCILIN DOMAIN-CONTAINING PROTEIN"/>
    <property type="match status" value="1"/>
</dbReference>
<evidence type="ECO:0000313" key="4">
    <source>
        <dbReference type="Proteomes" id="UP000044602"/>
    </source>
</evidence>
<dbReference type="EMBL" id="CVQH01007803">
    <property type="protein sequence ID" value="CRK16800.1"/>
    <property type="molecule type" value="Genomic_DNA"/>
</dbReference>
<keyword evidence="4" id="KW-1185">Reference proteome</keyword>
<dbReference type="Proteomes" id="UP000044602">
    <property type="component" value="Unassembled WGS sequence"/>
</dbReference>
<feature type="region of interest" description="Disordered" evidence="2">
    <location>
        <begin position="115"/>
        <end position="139"/>
    </location>
</feature>
<evidence type="ECO:0000256" key="2">
    <source>
        <dbReference type="SAM" id="MobiDB-lite"/>
    </source>
</evidence>
<dbReference type="GO" id="GO:1990904">
    <property type="term" value="C:ribonucleoprotein complex"/>
    <property type="evidence" value="ECO:0007669"/>
    <property type="project" value="TreeGrafter"/>
</dbReference>
<dbReference type="STRING" id="100787.A0A0G4L506"/>
<gene>
    <name evidence="3" type="ORF">BN1708_017513</name>
</gene>
<dbReference type="PANTHER" id="PTHR31027">
    <property type="entry name" value="NUCLEAR SEGREGATION PROTEIN BFR1"/>
    <property type="match status" value="1"/>
</dbReference>
<feature type="coiled-coil region" evidence="1">
    <location>
        <begin position="26"/>
        <end position="86"/>
    </location>
</feature>
<name>A0A0G4L506_VERLO</name>